<dbReference type="AlphaFoldDB" id="F8L5X1"/>
<accession>F8L5X1</accession>
<name>F8L5X1_SIMNZ</name>
<organism evidence="2 3">
    <name type="scientific">Simkania negevensis (strain ATCC VR-1471 / DSM 27360 / Z)</name>
    <dbReference type="NCBI Taxonomy" id="331113"/>
    <lineage>
        <taxon>Bacteria</taxon>
        <taxon>Pseudomonadati</taxon>
        <taxon>Chlamydiota</taxon>
        <taxon>Chlamydiia</taxon>
        <taxon>Parachlamydiales</taxon>
        <taxon>Simkaniaceae</taxon>
        <taxon>Simkania</taxon>
    </lineage>
</organism>
<reference evidence="2 3" key="2">
    <citation type="journal article" date="2011" name="Mol. Biol. Evol.">
        <title>Unity in variety--the pan-genome of the Chlamydiae.</title>
        <authorList>
            <person name="Collingro A."/>
            <person name="Tischler P."/>
            <person name="Weinmaier T."/>
            <person name="Penz T."/>
            <person name="Heinz E."/>
            <person name="Brunham R.C."/>
            <person name="Read T.D."/>
            <person name="Bavoil P.M."/>
            <person name="Sachse K."/>
            <person name="Kahane S."/>
            <person name="Friedman M.G."/>
            <person name="Rattei T."/>
            <person name="Myers G.S."/>
            <person name="Horn M."/>
        </authorList>
    </citation>
    <scope>NUCLEOTIDE SEQUENCE [LARGE SCALE GENOMIC DNA]</scope>
    <source>
        <strain evidence="3">ATCC VR-1471 / Z</strain>
    </source>
</reference>
<evidence type="ECO:0000313" key="3">
    <source>
        <dbReference type="Proteomes" id="UP000000496"/>
    </source>
</evidence>
<dbReference type="KEGG" id="sng:SNE_A02360"/>
<gene>
    <name evidence="2" type="ordered locus">SNE_A02360</name>
</gene>
<dbReference type="STRING" id="331113.SNE_A02360"/>
<keyword evidence="3" id="KW-1185">Reference proteome</keyword>
<evidence type="ECO:0000256" key="1">
    <source>
        <dbReference type="SAM" id="Phobius"/>
    </source>
</evidence>
<reference key="1">
    <citation type="journal article" date="2011" name="Mol. Biol. Evol.">
        <title>Unity in variety -- the pan-genome of the Chlamydiae.</title>
        <authorList>
            <person name="Collingro A."/>
            <person name="Tischler P."/>
            <person name="Weinmaier T."/>
            <person name="Penz T."/>
            <person name="Heinz E."/>
            <person name="Brunham R.C."/>
            <person name="Read T.D."/>
            <person name="Bavoil P.M."/>
            <person name="Sachse K."/>
            <person name="Kahane S."/>
            <person name="Friedman M.G."/>
            <person name="Rattei T."/>
            <person name="Myers G.S.A."/>
            <person name="Horn M."/>
        </authorList>
    </citation>
    <scope>NUCLEOTIDE SEQUENCE</scope>
    <source>
        <strain>Z</strain>
    </source>
</reference>
<feature type="transmembrane region" description="Helical" evidence="1">
    <location>
        <begin position="54"/>
        <end position="76"/>
    </location>
</feature>
<proteinExistence type="predicted"/>
<dbReference type="OrthoDB" id="9909861at2"/>
<keyword evidence="1" id="KW-1133">Transmembrane helix</keyword>
<sequence>MQINYYITPEHYFLFYNWTLASRHYEAAQATSNKVDELVRNQTLSPTKTSSQNWVFHAIWCFLDFLPIFGLFFAILDRALNNYDQFALSVSPKNLPPQIPPPLPSRKPTSPTSVSFKTFLEKLSSLENEGFFQKKGQEIAKKAFKEAMAEQGLEVSYVTAEGWDHSLPQKPLDPNIFHWSITQGVENDIPQAGQDSKRVHLFSAASQYNGAEAPSRYTPPIGQAMIKSEWDHTQGPLAQRTNPVAFESVTAYLTHLGFNMMEKALPSAGTTYTNGSAIEHGYLCPKNENIEKFADELEKNFEKYEAPCYESRLSESTEPVYLILGAAPAYGYSYDLDKGSKASKKLQYWAYVANFTAQFKQTLAFLEKYPDKEVVLHVTGVGLGVFGSKDPVLANAFNQTFAEAFKHTGSLFQSMLSEKDRKRVHVQLESYKGQDALKDVCVDHLKLGSPSPRL</sequence>
<keyword evidence="1" id="KW-0472">Membrane</keyword>
<dbReference type="HOGENOM" id="CLU_602544_0_0_0"/>
<dbReference type="eggNOG" id="ENOG5034AUW">
    <property type="taxonomic scope" value="Bacteria"/>
</dbReference>
<dbReference type="EMBL" id="FR872582">
    <property type="protein sequence ID" value="CCB88113.1"/>
    <property type="molecule type" value="Genomic_DNA"/>
</dbReference>
<keyword evidence="1" id="KW-0812">Transmembrane</keyword>
<protein>
    <submittedName>
        <fullName evidence="2">Uncharacterized protein</fullName>
    </submittedName>
</protein>
<dbReference type="RefSeq" id="WP_013942580.1">
    <property type="nucleotide sequence ID" value="NC_015713.1"/>
</dbReference>
<dbReference type="Proteomes" id="UP000000496">
    <property type="component" value="Chromosome gsn.131"/>
</dbReference>
<evidence type="ECO:0000313" key="2">
    <source>
        <dbReference type="EMBL" id="CCB88113.1"/>
    </source>
</evidence>